<feature type="transmembrane region" description="Helical" evidence="5">
    <location>
        <begin position="431"/>
        <end position="450"/>
    </location>
</feature>
<dbReference type="VEuPathDB" id="PlasmoDB:PGABG01_0514100"/>
<evidence type="ECO:0000256" key="5">
    <source>
        <dbReference type="SAM" id="Phobius"/>
    </source>
</evidence>
<keyword evidence="4 5" id="KW-0472">Membrane</keyword>
<feature type="transmembrane region" description="Helical" evidence="5">
    <location>
        <begin position="380"/>
        <end position="398"/>
    </location>
</feature>
<organism evidence="7 8">
    <name type="scientific">Plasmodium gaboni</name>
    <dbReference type="NCBI Taxonomy" id="647221"/>
    <lineage>
        <taxon>Eukaryota</taxon>
        <taxon>Sar</taxon>
        <taxon>Alveolata</taxon>
        <taxon>Apicomplexa</taxon>
        <taxon>Aconoidasida</taxon>
        <taxon>Haemosporida</taxon>
        <taxon>Plasmodiidae</taxon>
        <taxon>Plasmodium</taxon>
        <taxon>Plasmodium (Laverania)</taxon>
    </lineage>
</organism>
<dbReference type="Proteomes" id="UP000076004">
    <property type="component" value="Chromosome 5"/>
</dbReference>
<evidence type="ECO:0000313" key="7">
    <source>
        <dbReference type="EMBL" id="KYO02345.1"/>
    </source>
</evidence>
<dbReference type="RefSeq" id="XP_018643085.1">
    <property type="nucleotide sequence ID" value="XM_018784430.1"/>
</dbReference>
<sequence length="491" mass="59907">MVWRRRKSFISPGSVRNFHFYITKNLVEKSKDKKKIFDFRGNRKFNNYTFNNYIFNNYIFNNRENDKIKKNLCNYYLNERTFCRYSEENIINKKKKKEKIYFMNKDERIGQINIFSLPSWLRLKYDILEIYKKKNIYNIMMRKYLNNIYIYYNYLKNRYLKIYNIYSNNNKYVFIKIKENIFCQLTKTFINVSIYKNFLLNNNILRRKLKWTDMKEYLENIRFNYNKMNIFLFQKISSLYYKNKSNIYINTNIIYYKNMFLFYYKTSPVTYTLILLHIFVYLLWNIAQPSRNTYNYNYINNFHNNNNNRNNKNIYTNPLLSTDTMYKYFSCSLKNLREKKLYTLVTNLISHNTIESFLLNTISLYYIGTALERIIQSKNFFITYLISGILSSYIQILYHKNNYNNIYVFGASGSVSSILTTYTFMYPFQNIYLYGILALPLALFSSLYFLNEIYCVLSDRQDNTGHIAHLTGMGLGFIYYYFFIKKGRLLR</sequence>
<accession>A0A151LT30</accession>
<keyword evidence="2 5" id="KW-0812">Transmembrane</keyword>
<feature type="transmembrane region" description="Helical" evidence="5">
    <location>
        <begin position="466"/>
        <end position="484"/>
    </location>
</feature>
<dbReference type="PANTHER" id="PTHR43731">
    <property type="entry name" value="RHOMBOID PROTEASE"/>
    <property type="match status" value="1"/>
</dbReference>
<feature type="domain" description="Peptidase S54 rhomboid" evidence="6">
    <location>
        <begin position="339"/>
        <end position="485"/>
    </location>
</feature>
<feature type="transmembrane region" description="Helical" evidence="5">
    <location>
        <begin position="269"/>
        <end position="287"/>
    </location>
</feature>
<name>A0A151LT30_9APIC</name>
<dbReference type="InterPro" id="IPR035952">
    <property type="entry name" value="Rhomboid-like_sf"/>
</dbReference>
<dbReference type="EMBL" id="LVLB01000006">
    <property type="protein sequence ID" value="KYO02345.1"/>
    <property type="molecule type" value="Genomic_DNA"/>
</dbReference>
<gene>
    <name evidence="7" type="ORF">PGSY75_0515100</name>
</gene>
<comment type="caution">
    <text evidence="7">The sequence shown here is derived from an EMBL/GenBank/DDBJ whole genome shotgun (WGS) entry which is preliminary data.</text>
</comment>
<dbReference type="GO" id="GO:0016020">
    <property type="term" value="C:membrane"/>
    <property type="evidence" value="ECO:0007669"/>
    <property type="project" value="UniProtKB-SubCell"/>
</dbReference>
<reference evidence="7 8" key="1">
    <citation type="journal article" date="2016" name="Nat. Commun.">
        <title>Genomes of cryptic chimpanzee Plasmodium species reveal key evolutionary events leading to human malaria.</title>
        <authorList>
            <person name="Sundararaman S.A."/>
            <person name="Plenderleith L.J."/>
            <person name="Liu W."/>
            <person name="Loy D.E."/>
            <person name="Learn G.H."/>
            <person name="Li Y."/>
            <person name="Shaw K.S."/>
            <person name="Ayouba A."/>
            <person name="Peeters M."/>
            <person name="Speede S."/>
            <person name="Shaw G.M."/>
            <person name="Bushman F.D."/>
            <person name="Brisson D."/>
            <person name="Rayner J.C."/>
            <person name="Sharp P.M."/>
            <person name="Hahn B.H."/>
        </authorList>
    </citation>
    <scope>NUCLEOTIDE SEQUENCE [LARGE SCALE GENOMIC DNA]</scope>
    <source>
        <strain evidence="7 8">SY75</strain>
    </source>
</reference>
<evidence type="ECO:0000256" key="3">
    <source>
        <dbReference type="ARBA" id="ARBA00022989"/>
    </source>
</evidence>
<keyword evidence="3 5" id="KW-1133">Transmembrane helix</keyword>
<protein>
    <submittedName>
        <fullName evidence="7">Rhomboid protease ROM9</fullName>
    </submittedName>
</protein>
<evidence type="ECO:0000256" key="1">
    <source>
        <dbReference type="ARBA" id="ARBA00004141"/>
    </source>
</evidence>
<dbReference type="GeneID" id="29775043"/>
<dbReference type="InterPro" id="IPR050925">
    <property type="entry name" value="Rhomboid_protease_S54"/>
</dbReference>
<keyword evidence="7" id="KW-0645">Protease</keyword>
<comment type="subcellular location">
    <subcellularLocation>
        <location evidence="1">Membrane</location>
        <topology evidence="1">Multi-pass membrane protein</topology>
    </subcellularLocation>
</comment>
<dbReference type="GO" id="GO:0004252">
    <property type="term" value="F:serine-type endopeptidase activity"/>
    <property type="evidence" value="ECO:0007669"/>
    <property type="project" value="InterPro"/>
</dbReference>
<dbReference type="KEGG" id="pgab:PGSY75_0515100"/>
<dbReference type="Gene3D" id="1.20.1540.10">
    <property type="entry name" value="Rhomboid-like"/>
    <property type="match status" value="1"/>
</dbReference>
<evidence type="ECO:0000313" key="8">
    <source>
        <dbReference type="Proteomes" id="UP000076004"/>
    </source>
</evidence>
<evidence type="ECO:0000256" key="4">
    <source>
        <dbReference type="ARBA" id="ARBA00023136"/>
    </source>
</evidence>
<keyword evidence="7" id="KW-0378">Hydrolase</keyword>
<feature type="transmembrane region" description="Helical" evidence="5">
    <location>
        <begin position="404"/>
        <end position="424"/>
    </location>
</feature>
<dbReference type="GO" id="GO:0006508">
    <property type="term" value="P:proteolysis"/>
    <property type="evidence" value="ECO:0007669"/>
    <property type="project" value="UniProtKB-KW"/>
</dbReference>
<dbReference type="Pfam" id="PF01694">
    <property type="entry name" value="Rhomboid"/>
    <property type="match status" value="1"/>
</dbReference>
<dbReference type="InterPro" id="IPR022764">
    <property type="entry name" value="Peptidase_S54_rhomboid_dom"/>
</dbReference>
<dbReference type="PANTHER" id="PTHR43731:SF26">
    <property type="entry name" value="RHOMBOID-LIKE PROTEIN 10, CHLOROPLASTIC"/>
    <property type="match status" value="1"/>
</dbReference>
<evidence type="ECO:0000259" key="6">
    <source>
        <dbReference type="Pfam" id="PF01694"/>
    </source>
</evidence>
<dbReference type="SUPFAM" id="SSF144091">
    <property type="entry name" value="Rhomboid-like"/>
    <property type="match status" value="1"/>
</dbReference>
<dbReference type="AlphaFoldDB" id="A0A151LT30"/>
<proteinExistence type="predicted"/>
<dbReference type="VEuPathDB" id="PlasmoDB:PGSY75_0515100"/>
<evidence type="ECO:0000256" key="2">
    <source>
        <dbReference type="ARBA" id="ARBA00022692"/>
    </source>
</evidence>